<dbReference type="RefSeq" id="XP_001316454.1">
    <property type="nucleotide sequence ID" value="XM_001316419.1"/>
</dbReference>
<dbReference type="SMR" id="A2ESX3"/>
<reference evidence="2" key="2">
    <citation type="journal article" date="2007" name="Science">
        <title>Draft genome sequence of the sexually transmitted pathogen Trichomonas vaginalis.</title>
        <authorList>
            <person name="Carlton J.M."/>
            <person name="Hirt R.P."/>
            <person name="Silva J.C."/>
            <person name="Delcher A.L."/>
            <person name="Schatz M."/>
            <person name="Zhao Q."/>
            <person name="Wortman J.R."/>
            <person name="Bidwell S.L."/>
            <person name="Alsmark U.C.M."/>
            <person name="Besteiro S."/>
            <person name="Sicheritz-Ponten T."/>
            <person name="Noel C.J."/>
            <person name="Dacks J.B."/>
            <person name="Foster P.G."/>
            <person name="Simillion C."/>
            <person name="Van de Peer Y."/>
            <person name="Miranda-Saavedra D."/>
            <person name="Barton G.J."/>
            <person name="Westrop G.D."/>
            <person name="Mueller S."/>
            <person name="Dessi D."/>
            <person name="Fiori P.L."/>
            <person name="Ren Q."/>
            <person name="Paulsen I."/>
            <person name="Zhang H."/>
            <person name="Bastida-Corcuera F.D."/>
            <person name="Simoes-Barbosa A."/>
            <person name="Brown M.T."/>
            <person name="Hayes R.D."/>
            <person name="Mukherjee M."/>
            <person name="Okumura C.Y."/>
            <person name="Schneider R."/>
            <person name="Smith A.J."/>
            <person name="Vanacova S."/>
            <person name="Villalvazo M."/>
            <person name="Haas B.J."/>
            <person name="Pertea M."/>
            <person name="Feldblyum T.V."/>
            <person name="Utterback T.R."/>
            <person name="Shu C.L."/>
            <person name="Osoegawa K."/>
            <person name="de Jong P.J."/>
            <person name="Hrdy I."/>
            <person name="Horvathova L."/>
            <person name="Zubacova Z."/>
            <person name="Dolezal P."/>
            <person name="Malik S.B."/>
            <person name="Logsdon J.M. Jr."/>
            <person name="Henze K."/>
            <person name="Gupta A."/>
            <person name="Wang C.C."/>
            <person name="Dunne R.L."/>
            <person name="Upcroft J.A."/>
            <person name="Upcroft P."/>
            <person name="White O."/>
            <person name="Salzberg S.L."/>
            <person name="Tang P."/>
            <person name="Chiu C.-H."/>
            <person name="Lee Y.-S."/>
            <person name="Embley T.M."/>
            <person name="Coombs G.H."/>
            <person name="Mottram J.C."/>
            <person name="Tachezy J."/>
            <person name="Fraser-Liggett C.M."/>
            <person name="Johnson P.J."/>
        </authorList>
    </citation>
    <scope>NUCLEOTIDE SEQUENCE [LARGE SCALE GENOMIC DNA]</scope>
    <source>
        <strain evidence="2">G3</strain>
    </source>
</reference>
<dbReference type="OrthoDB" id="10680991at2759"/>
<accession>A2ESX3</accession>
<name>A2ESX3_TRIV3</name>
<dbReference type="InParanoid" id="A2ESX3"/>
<keyword evidence="3" id="KW-1185">Reference proteome</keyword>
<dbReference type="PANTHER" id="PTHR47026">
    <property type="entry name" value="PIGMENTOSA GTPASE REGULATOR-LIKE PROTEIN, PUTATIVE-RELATED"/>
    <property type="match status" value="1"/>
</dbReference>
<sequence length="322" mass="37792">MKPNSGESPPIPQLNIKKKKTPSSIDYYIAEFEANGTLPPPWMKNEILQTLTRRRIDASNDARYLEAAKFHDTYKKLRNAFLNEKTAQTKIITTTRNPDGNISEIQSKKQALDRQYKIKREKLEAKKEKVLQKTAEKHWKEIQEFKVWWAKPESLIHFAKPSNQLQNLRVRERKQAIICDYEGASKTKKIADELEKKETKTAQENARRSMKIQYNQIVSRHNLEIEGIEHHYSRKLIELDKSYREGVERLELSLRWQKVELEEQNRKINYISTYTNATVLYPSIFDEESDVALTPRTSAKVHSHRTKTRSDLLQLQGIELSD</sequence>
<dbReference type="KEGG" id="tva:4762087"/>
<evidence type="ECO:0000313" key="3">
    <source>
        <dbReference type="Proteomes" id="UP000001542"/>
    </source>
</evidence>
<gene>
    <name evidence="2" type="ORF">TVAG_474370</name>
</gene>
<evidence type="ECO:0000256" key="1">
    <source>
        <dbReference type="SAM" id="Coils"/>
    </source>
</evidence>
<evidence type="ECO:0000313" key="2">
    <source>
        <dbReference type="EMBL" id="EAY04231.1"/>
    </source>
</evidence>
<dbReference type="VEuPathDB" id="TrichDB:TVAGG3_0191800"/>
<dbReference type="Proteomes" id="UP000001542">
    <property type="component" value="Unassembled WGS sequence"/>
</dbReference>
<keyword evidence="1" id="KW-0175">Coiled coil</keyword>
<protein>
    <submittedName>
        <fullName evidence="2">Uncharacterized protein</fullName>
    </submittedName>
</protein>
<reference evidence="2" key="1">
    <citation type="submission" date="2006-10" db="EMBL/GenBank/DDBJ databases">
        <authorList>
            <person name="Amadeo P."/>
            <person name="Zhao Q."/>
            <person name="Wortman J."/>
            <person name="Fraser-Liggett C."/>
            <person name="Carlton J."/>
        </authorList>
    </citation>
    <scope>NUCLEOTIDE SEQUENCE</scope>
    <source>
        <strain evidence="2">G3</strain>
    </source>
</reference>
<dbReference type="PANTHER" id="PTHR47026:SF2">
    <property type="entry name" value="FLAGELLAR ASSOCIATED PROTEIN"/>
    <property type="match status" value="1"/>
</dbReference>
<proteinExistence type="predicted"/>
<organism evidence="2 3">
    <name type="scientific">Trichomonas vaginalis (strain ATCC PRA-98 / G3)</name>
    <dbReference type="NCBI Taxonomy" id="412133"/>
    <lineage>
        <taxon>Eukaryota</taxon>
        <taxon>Metamonada</taxon>
        <taxon>Parabasalia</taxon>
        <taxon>Trichomonadida</taxon>
        <taxon>Trichomonadidae</taxon>
        <taxon>Trichomonas</taxon>
    </lineage>
</organism>
<dbReference type="AlphaFoldDB" id="A2ESX3"/>
<dbReference type="EMBL" id="DS113481">
    <property type="protein sequence ID" value="EAY04231.1"/>
    <property type="molecule type" value="Genomic_DNA"/>
</dbReference>
<dbReference type="VEuPathDB" id="TrichDB:TVAG_474370"/>
<feature type="coiled-coil region" evidence="1">
    <location>
        <begin position="102"/>
        <end position="133"/>
    </location>
</feature>